<feature type="compositionally biased region" description="Low complexity" evidence="1">
    <location>
        <begin position="96"/>
        <end position="107"/>
    </location>
</feature>
<reference evidence="3" key="1">
    <citation type="journal article" date="2019" name="Int. J. Syst. Evol. Microbiol.">
        <title>The Global Catalogue of Microorganisms (GCM) 10K type strain sequencing project: providing services to taxonomists for standard genome sequencing and annotation.</title>
        <authorList>
            <consortium name="The Broad Institute Genomics Platform"/>
            <consortium name="The Broad Institute Genome Sequencing Center for Infectious Disease"/>
            <person name="Wu L."/>
            <person name="Ma J."/>
        </authorList>
    </citation>
    <scope>NUCLEOTIDE SEQUENCE [LARGE SCALE GENOMIC DNA]</scope>
    <source>
        <strain evidence="3">NBRC 102146</strain>
    </source>
</reference>
<sequence>MRGLILILILLVVAAIAAVSTGLINVNQTRSAQLPAVDATHNGVVAKGGQTPAFDVSTGKVEIGTGERTVKVPEIRIAPSGNAAAPATAPAPAPAQPQGQTTDSTQR</sequence>
<accession>A0ABQ5Z6K8</accession>
<dbReference type="Proteomes" id="UP001156703">
    <property type="component" value="Unassembled WGS sequence"/>
</dbReference>
<keyword evidence="3" id="KW-1185">Reference proteome</keyword>
<evidence type="ECO:0000256" key="1">
    <source>
        <dbReference type="SAM" id="MobiDB-lite"/>
    </source>
</evidence>
<comment type="caution">
    <text evidence="2">The sequence shown here is derived from an EMBL/GenBank/DDBJ whole genome shotgun (WGS) entry which is preliminary data.</text>
</comment>
<evidence type="ECO:0000313" key="2">
    <source>
        <dbReference type="EMBL" id="GLR48338.1"/>
    </source>
</evidence>
<protein>
    <submittedName>
        <fullName evidence="2">Uncharacterized protein</fullName>
    </submittedName>
</protein>
<dbReference type="EMBL" id="BSOO01000023">
    <property type="protein sequence ID" value="GLR48338.1"/>
    <property type="molecule type" value="Genomic_DNA"/>
</dbReference>
<name>A0ABQ5Z6K8_9SPHN</name>
<organism evidence="2 3">
    <name type="scientific">Sphingomonas astaxanthinifaciens DSM 22298</name>
    <dbReference type="NCBI Taxonomy" id="1123267"/>
    <lineage>
        <taxon>Bacteria</taxon>
        <taxon>Pseudomonadati</taxon>
        <taxon>Pseudomonadota</taxon>
        <taxon>Alphaproteobacteria</taxon>
        <taxon>Sphingomonadales</taxon>
        <taxon>Sphingomonadaceae</taxon>
        <taxon>Sphingomonas</taxon>
    </lineage>
</organism>
<gene>
    <name evidence="2" type="ORF">GCM10007925_20520</name>
</gene>
<feature type="region of interest" description="Disordered" evidence="1">
    <location>
        <begin position="78"/>
        <end position="107"/>
    </location>
</feature>
<dbReference type="RefSeq" id="WP_051676650.1">
    <property type="nucleotide sequence ID" value="NZ_BSOO01000023.1"/>
</dbReference>
<proteinExistence type="predicted"/>
<evidence type="ECO:0000313" key="3">
    <source>
        <dbReference type="Proteomes" id="UP001156703"/>
    </source>
</evidence>